<dbReference type="PROSITE" id="PS00217">
    <property type="entry name" value="SUGAR_TRANSPORT_2"/>
    <property type="match status" value="1"/>
</dbReference>
<dbReference type="InterPro" id="IPR003663">
    <property type="entry name" value="Sugar/inositol_transpt"/>
</dbReference>
<keyword evidence="4 7" id="KW-0812">Transmembrane</keyword>
<feature type="transmembrane region" description="Helical" evidence="7">
    <location>
        <begin position="193"/>
        <end position="214"/>
    </location>
</feature>
<evidence type="ECO:0000256" key="1">
    <source>
        <dbReference type="ARBA" id="ARBA00004141"/>
    </source>
</evidence>
<dbReference type="InterPro" id="IPR005828">
    <property type="entry name" value="MFS_sugar_transport-like"/>
</dbReference>
<sequence>MPYGDQGSHQLGGIYAAGARPTPQEAYSWRLYSQAVIIAMGSILFGYDSAFIGTAIARRSFAASFVIHEDHAADISSNITSAFQAGELLGALLCFPRKGALQISVVVFLVGAALMVCATHQLSFIYVGRSLTGIACGAITATVPSYIAELSIVPIRGILTGFFEIAYQVGTLVGLWVNYGIDQHMDPDSATSWRLPMAVQLISAGILFVEAFFLDESPLWLMRNDQQEQATQVLERLRKLPRSHPYVAEELDMIRIRLSEEANFAKSVRPGVPSLCLWFVGAYVKAGRPADNIKAGKAPSPSTAAVGKAATAMIMVYSVFWSFGLNGIPWIVSAEIFHGALRTLTGTWAASIQWYGRKH</sequence>
<feature type="transmembrane region" description="Helical" evidence="7">
    <location>
        <begin position="132"/>
        <end position="153"/>
    </location>
</feature>
<dbReference type="SUPFAM" id="SSF103473">
    <property type="entry name" value="MFS general substrate transporter"/>
    <property type="match status" value="1"/>
</dbReference>
<dbReference type="PANTHER" id="PTHR48022:SF60">
    <property type="entry name" value="MAJOR FACILITATOR SUPERFAMILY (MFS) PROFILE DOMAIN-CONTAINING PROTEIN"/>
    <property type="match status" value="1"/>
</dbReference>
<keyword evidence="6 7" id="KW-0472">Membrane</keyword>
<dbReference type="GO" id="GO:0016020">
    <property type="term" value="C:membrane"/>
    <property type="evidence" value="ECO:0007669"/>
    <property type="project" value="UniProtKB-SubCell"/>
</dbReference>
<dbReference type="PRINTS" id="PR00171">
    <property type="entry name" value="SUGRTRNSPORT"/>
</dbReference>
<evidence type="ECO:0000313" key="9">
    <source>
        <dbReference type="EMBL" id="UNI22153.1"/>
    </source>
</evidence>
<feature type="transmembrane region" description="Helical" evidence="7">
    <location>
        <begin position="31"/>
        <end position="57"/>
    </location>
</feature>
<dbReference type="OrthoDB" id="508119at2759"/>
<reference evidence="9" key="1">
    <citation type="submission" date="2021-11" db="EMBL/GenBank/DDBJ databases">
        <title>Purpureocillium_takamizusanense_genome.</title>
        <authorList>
            <person name="Nguyen N.-H."/>
        </authorList>
    </citation>
    <scope>NUCLEOTIDE SEQUENCE</scope>
    <source>
        <strain evidence="9">PT3</strain>
    </source>
</reference>
<evidence type="ECO:0000256" key="7">
    <source>
        <dbReference type="SAM" id="Phobius"/>
    </source>
</evidence>
<name>A0A9Q8QLE6_9HYPO</name>
<dbReference type="InterPro" id="IPR050360">
    <property type="entry name" value="MFS_Sugar_Transporters"/>
</dbReference>
<gene>
    <name evidence="9" type="ORF">JDV02_008070</name>
</gene>
<dbReference type="RefSeq" id="XP_047845634.1">
    <property type="nucleotide sequence ID" value="XM_047989630.1"/>
</dbReference>
<accession>A0A9Q8QLE6</accession>
<dbReference type="GeneID" id="72070018"/>
<evidence type="ECO:0000313" key="10">
    <source>
        <dbReference type="Proteomes" id="UP000829364"/>
    </source>
</evidence>
<keyword evidence="3" id="KW-0813">Transport</keyword>
<feature type="domain" description="Major facilitator superfamily (MFS) profile" evidence="8">
    <location>
        <begin position="34"/>
        <end position="359"/>
    </location>
</feature>
<dbReference type="InterPro" id="IPR020846">
    <property type="entry name" value="MFS_dom"/>
</dbReference>
<evidence type="ECO:0000256" key="4">
    <source>
        <dbReference type="ARBA" id="ARBA00022692"/>
    </source>
</evidence>
<evidence type="ECO:0000256" key="3">
    <source>
        <dbReference type="ARBA" id="ARBA00022448"/>
    </source>
</evidence>
<dbReference type="AlphaFoldDB" id="A0A9Q8QLE6"/>
<dbReference type="KEGG" id="ptkz:JDV02_008070"/>
<proteinExistence type="inferred from homology"/>
<dbReference type="PANTHER" id="PTHR48022">
    <property type="entry name" value="PLASTIDIC GLUCOSE TRANSPORTER 4"/>
    <property type="match status" value="1"/>
</dbReference>
<protein>
    <recommendedName>
        <fullName evidence="8">Major facilitator superfamily (MFS) profile domain-containing protein</fullName>
    </recommendedName>
</protein>
<keyword evidence="10" id="KW-1185">Reference proteome</keyword>
<dbReference type="PROSITE" id="PS50850">
    <property type="entry name" value="MFS"/>
    <property type="match status" value="1"/>
</dbReference>
<dbReference type="Pfam" id="PF00083">
    <property type="entry name" value="Sugar_tr"/>
    <property type="match status" value="2"/>
</dbReference>
<feature type="transmembrane region" description="Helical" evidence="7">
    <location>
        <begin position="105"/>
        <end position="126"/>
    </location>
</feature>
<evidence type="ECO:0000256" key="2">
    <source>
        <dbReference type="ARBA" id="ARBA00010992"/>
    </source>
</evidence>
<organism evidence="9 10">
    <name type="scientific">Purpureocillium takamizusanense</name>
    <dbReference type="NCBI Taxonomy" id="2060973"/>
    <lineage>
        <taxon>Eukaryota</taxon>
        <taxon>Fungi</taxon>
        <taxon>Dikarya</taxon>
        <taxon>Ascomycota</taxon>
        <taxon>Pezizomycotina</taxon>
        <taxon>Sordariomycetes</taxon>
        <taxon>Hypocreomycetidae</taxon>
        <taxon>Hypocreales</taxon>
        <taxon>Ophiocordycipitaceae</taxon>
        <taxon>Purpureocillium</taxon>
    </lineage>
</organism>
<dbReference type="Proteomes" id="UP000829364">
    <property type="component" value="Chromosome 8"/>
</dbReference>
<comment type="similarity">
    <text evidence="2">Belongs to the major facilitator superfamily. Sugar transporter (TC 2.A.1.1) family.</text>
</comment>
<evidence type="ECO:0000256" key="6">
    <source>
        <dbReference type="ARBA" id="ARBA00023136"/>
    </source>
</evidence>
<dbReference type="Gene3D" id="1.20.1250.20">
    <property type="entry name" value="MFS general substrate transporter like domains"/>
    <property type="match status" value="2"/>
</dbReference>
<dbReference type="InterPro" id="IPR036259">
    <property type="entry name" value="MFS_trans_sf"/>
</dbReference>
<evidence type="ECO:0000259" key="8">
    <source>
        <dbReference type="PROSITE" id="PS50850"/>
    </source>
</evidence>
<dbReference type="EMBL" id="CP086361">
    <property type="protein sequence ID" value="UNI22153.1"/>
    <property type="molecule type" value="Genomic_DNA"/>
</dbReference>
<dbReference type="GO" id="GO:0005351">
    <property type="term" value="F:carbohydrate:proton symporter activity"/>
    <property type="evidence" value="ECO:0007669"/>
    <property type="project" value="TreeGrafter"/>
</dbReference>
<keyword evidence="5 7" id="KW-1133">Transmembrane helix</keyword>
<comment type="subcellular location">
    <subcellularLocation>
        <location evidence="1">Membrane</location>
        <topology evidence="1">Multi-pass membrane protein</topology>
    </subcellularLocation>
</comment>
<evidence type="ECO:0000256" key="5">
    <source>
        <dbReference type="ARBA" id="ARBA00022989"/>
    </source>
</evidence>
<feature type="transmembrane region" description="Helical" evidence="7">
    <location>
        <begin position="165"/>
        <end position="181"/>
    </location>
</feature>
<dbReference type="InterPro" id="IPR005829">
    <property type="entry name" value="Sugar_transporter_CS"/>
</dbReference>